<comment type="similarity">
    <text evidence="2 7">Belongs to the NSE4 family.</text>
</comment>
<dbReference type="GO" id="GO:0030915">
    <property type="term" value="C:Smc5-Smc6 complex"/>
    <property type="evidence" value="ECO:0007669"/>
    <property type="project" value="UniProtKB-UniRule"/>
</dbReference>
<evidence type="ECO:0000256" key="6">
    <source>
        <dbReference type="ARBA" id="ARBA00023242"/>
    </source>
</evidence>
<dbReference type="Pfam" id="PF08743">
    <property type="entry name" value="Nse4_C"/>
    <property type="match status" value="1"/>
</dbReference>
<evidence type="ECO:0000256" key="2">
    <source>
        <dbReference type="ARBA" id="ARBA00008997"/>
    </source>
</evidence>
<organism evidence="11 12">
    <name type="scientific">Armillaria gallica</name>
    <name type="common">Bulbous honey fungus</name>
    <name type="synonym">Armillaria bulbosa</name>
    <dbReference type="NCBI Taxonomy" id="47427"/>
    <lineage>
        <taxon>Eukaryota</taxon>
        <taxon>Fungi</taxon>
        <taxon>Dikarya</taxon>
        <taxon>Basidiomycota</taxon>
        <taxon>Agaricomycotina</taxon>
        <taxon>Agaricomycetes</taxon>
        <taxon>Agaricomycetidae</taxon>
        <taxon>Agaricales</taxon>
        <taxon>Marasmiineae</taxon>
        <taxon>Physalacriaceae</taxon>
        <taxon>Armillaria</taxon>
    </lineage>
</organism>
<dbReference type="InterPro" id="IPR014854">
    <property type="entry name" value="Nse4_C"/>
</dbReference>
<keyword evidence="5 7" id="KW-0234">DNA repair</keyword>
<dbReference type="Proteomes" id="UP000217790">
    <property type="component" value="Unassembled WGS sequence"/>
</dbReference>
<feature type="domain" description="Nse4/EID protein Nse3/MAGE-binding" evidence="10">
    <location>
        <begin position="72"/>
        <end position="124"/>
    </location>
</feature>
<evidence type="ECO:0000256" key="7">
    <source>
        <dbReference type="RuleBase" id="RU365071"/>
    </source>
</evidence>
<name>A0A2H3EPY0_ARMGA</name>
<feature type="domain" description="Non-structural maintenance of chromosome element 4 C-terminal" evidence="9">
    <location>
        <begin position="221"/>
        <end position="306"/>
    </location>
</feature>
<evidence type="ECO:0000313" key="12">
    <source>
        <dbReference type="Proteomes" id="UP000217790"/>
    </source>
</evidence>
<evidence type="ECO:0000256" key="3">
    <source>
        <dbReference type="ARBA" id="ARBA00022763"/>
    </source>
</evidence>
<dbReference type="STRING" id="47427.A0A2H3EPY0"/>
<keyword evidence="6 7" id="KW-0539">Nucleus</keyword>
<proteinExistence type="inferred from homology"/>
<dbReference type="OMA" id="TANTESW"/>
<protein>
    <recommendedName>
        <fullName evidence="7">Non-structural maintenance of chromosomes element 4</fullName>
    </recommendedName>
</protein>
<reference evidence="12" key="1">
    <citation type="journal article" date="2017" name="Nat. Ecol. Evol.">
        <title>Genome expansion and lineage-specific genetic innovations in the forest pathogenic fungi Armillaria.</title>
        <authorList>
            <person name="Sipos G."/>
            <person name="Prasanna A.N."/>
            <person name="Walter M.C."/>
            <person name="O'Connor E."/>
            <person name="Balint B."/>
            <person name="Krizsan K."/>
            <person name="Kiss B."/>
            <person name="Hess J."/>
            <person name="Varga T."/>
            <person name="Slot J."/>
            <person name="Riley R."/>
            <person name="Boka B."/>
            <person name="Rigling D."/>
            <person name="Barry K."/>
            <person name="Lee J."/>
            <person name="Mihaltcheva S."/>
            <person name="LaButti K."/>
            <person name="Lipzen A."/>
            <person name="Waldron R."/>
            <person name="Moloney N.M."/>
            <person name="Sperisen C."/>
            <person name="Kredics L."/>
            <person name="Vagvoelgyi C."/>
            <person name="Patrignani A."/>
            <person name="Fitzpatrick D."/>
            <person name="Nagy I."/>
            <person name="Doyle S."/>
            <person name="Anderson J.B."/>
            <person name="Grigoriev I.V."/>
            <person name="Gueldener U."/>
            <person name="Muensterkoetter M."/>
            <person name="Nagy L.G."/>
        </authorList>
    </citation>
    <scope>NUCLEOTIDE SEQUENCE [LARGE SCALE GENOMIC DNA]</scope>
    <source>
        <strain evidence="12">Ar21-2</strain>
    </source>
</reference>
<evidence type="ECO:0000256" key="1">
    <source>
        <dbReference type="ARBA" id="ARBA00004123"/>
    </source>
</evidence>
<evidence type="ECO:0000256" key="8">
    <source>
        <dbReference type="SAM" id="MobiDB-lite"/>
    </source>
</evidence>
<dbReference type="GO" id="GO:0006281">
    <property type="term" value="P:DNA repair"/>
    <property type="evidence" value="ECO:0007669"/>
    <property type="project" value="UniProtKB-UniRule"/>
</dbReference>
<keyword evidence="4 7" id="KW-0233">DNA recombination</keyword>
<dbReference type="AlphaFoldDB" id="A0A2H3EPY0"/>
<evidence type="ECO:0000259" key="9">
    <source>
        <dbReference type="Pfam" id="PF08743"/>
    </source>
</evidence>
<sequence length="323" mass="36872">MTESDQESLVYDPDQDVEDVRALRKGYRSLTKKMEEYQSNIAGVSIKQMEQDVGKADILFKKVRGPKEATMDSALLLLASNLGTQKARSIKCGSVSFDVDELVTRLITFMGGRRFENVVDRSDSDFSEEEEDPDATRALDWQRIGRRALAKSRRVPAPTFMLGPLSIELKKRPAKRARLEKNKADQRRPQELKEADITRSDNETTKNVILLSALLERTGRIDLFRFVVNPHDFAQSVENIFHLSFLIREGRAGLEFQDGEPMIYPCSEEDASARDESASRRQLIMEFDHATWKRAIDVFNVEDALIFDRRPGRESSGVVKWLP</sequence>
<comment type="subcellular location">
    <subcellularLocation>
        <location evidence="1 7">Nucleus</location>
    </subcellularLocation>
</comment>
<keyword evidence="3 7" id="KW-0227">DNA damage</keyword>
<dbReference type="GO" id="GO:0006310">
    <property type="term" value="P:DNA recombination"/>
    <property type="evidence" value="ECO:0007669"/>
    <property type="project" value="UniProtKB-UniRule"/>
</dbReference>
<dbReference type="OrthoDB" id="361242at2759"/>
<comment type="function">
    <text evidence="7">Component of the SMC5-SMC6 complex, that promotes sister chromatid alignment after DNA damage and facilitates double-stranded DNA breaks (DSBs) repair via homologous recombination between sister chromatids.</text>
</comment>
<dbReference type="PANTHER" id="PTHR16140:SF0">
    <property type="entry name" value="NON-STRUCTURAL MAINTENANCE OF CHROMOSOMES ELEMENT 4"/>
    <property type="match status" value="1"/>
</dbReference>
<dbReference type="Pfam" id="PF15412">
    <property type="entry name" value="Nse4-Nse3_bdg"/>
    <property type="match status" value="1"/>
</dbReference>
<dbReference type="PANTHER" id="PTHR16140">
    <property type="entry name" value="NON-STRUCTURAL MAINTENANCE OF CHROMOSOMES ELEMENT 4"/>
    <property type="match status" value="1"/>
</dbReference>
<feature type="region of interest" description="Disordered" evidence="8">
    <location>
        <begin position="173"/>
        <end position="199"/>
    </location>
</feature>
<evidence type="ECO:0000259" key="10">
    <source>
        <dbReference type="Pfam" id="PF15412"/>
    </source>
</evidence>
<dbReference type="InterPro" id="IPR029225">
    <property type="entry name" value="Nse4_Nse3-bd"/>
</dbReference>
<gene>
    <name evidence="11" type="ORF">ARMGADRAFT_955222</name>
</gene>
<keyword evidence="12" id="KW-1185">Reference proteome</keyword>
<dbReference type="GO" id="GO:0005634">
    <property type="term" value="C:nucleus"/>
    <property type="evidence" value="ECO:0007669"/>
    <property type="project" value="UniProtKB-SubCell"/>
</dbReference>
<evidence type="ECO:0000256" key="4">
    <source>
        <dbReference type="ARBA" id="ARBA00023172"/>
    </source>
</evidence>
<dbReference type="FunCoup" id="A0A2H3EPY0">
    <property type="interactions" value="261"/>
</dbReference>
<dbReference type="EMBL" id="KZ293645">
    <property type="protein sequence ID" value="PBL02698.1"/>
    <property type="molecule type" value="Genomic_DNA"/>
</dbReference>
<dbReference type="InterPro" id="IPR027786">
    <property type="entry name" value="Nse4/EID"/>
</dbReference>
<evidence type="ECO:0000313" key="11">
    <source>
        <dbReference type="EMBL" id="PBL02698.1"/>
    </source>
</evidence>
<feature type="compositionally biased region" description="Basic and acidic residues" evidence="8">
    <location>
        <begin position="177"/>
        <end position="199"/>
    </location>
</feature>
<dbReference type="InParanoid" id="A0A2H3EPY0"/>
<evidence type="ECO:0000256" key="5">
    <source>
        <dbReference type="ARBA" id="ARBA00023204"/>
    </source>
</evidence>
<accession>A0A2H3EPY0</accession>
<comment type="subunit">
    <text evidence="7">Component of the SMC5-SMC6 complex.</text>
</comment>